<reference evidence="3 4" key="1">
    <citation type="submission" date="2021-01" db="EMBL/GenBank/DDBJ databases">
        <title>Genome public.</title>
        <authorList>
            <person name="Liu C."/>
            <person name="Sun Q."/>
        </authorList>
    </citation>
    <scope>NUCLEOTIDE SEQUENCE [LARGE SCALE GENOMIC DNA]</scope>
    <source>
        <strain evidence="3 4">JC656</strain>
    </source>
</reference>
<keyword evidence="2" id="KW-0812">Transmembrane</keyword>
<dbReference type="EMBL" id="JAERRC010000012">
    <property type="protein sequence ID" value="MBL0704675.1"/>
    <property type="molecule type" value="Genomic_DNA"/>
</dbReference>
<accession>A0ABS1JZA9</accession>
<keyword evidence="2" id="KW-1133">Transmembrane helix</keyword>
<evidence type="ECO:0000313" key="3">
    <source>
        <dbReference type="EMBL" id="MBL0704675.1"/>
    </source>
</evidence>
<organism evidence="3 4">
    <name type="scientific">Sinomonas cellulolyticus</name>
    <dbReference type="NCBI Taxonomy" id="2801916"/>
    <lineage>
        <taxon>Bacteria</taxon>
        <taxon>Bacillati</taxon>
        <taxon>Actinomycetota</taxon>
        <taxon>Actinomycetes</taxon>
        <taxon>Micrococcales</taxon>
        <taxon>Micrococcaceae</taxon>
        <taxon>Sinomonas</taxon>
    </lineage>
</organism>
<comment type="caution">
    <text evidence="3">The sequence shown here is derived from an EMBL/GenBank/DDBJ whole genome shotgun (WGS) entry which is preliminary data.</text>
</comment>
<dbReference type="Proteomes" id="UP000639051">
    <property type="component" value="Unassembled WGS sequence"/>
</dbReference>
<name>A0ABS1JZA9_9MICC</name>
<gene>
    <name evidence="3" type="ORF">JJE72_04035</name>
</gene>
<proteinExistence type="predicted"/>
<protein>
    <submittedName>
        <fullName evidence="3">Uncharacterized protein</fullName>
    </submittedName>
</protein>
<keyword evidence="4" id="KW-1185">Reference proteome</keyword>
<evidence type="ECO:0000256" key="2">
    <source>
        <dbReference type="SAM" id="Phobius"/>
    </source>
</evidence>
<evidence type="ECO:0000313" key="4">
    <source>
        <dbReference type="Proteomes" id="UP000639051"/>
    </source>
</evidence>
<feature type="transmembrane region" description="Helical" evidence="2">
    <location>
        <begin position="24"/>
        <end position="42"/>
    </location>
</feature>
<sequence>MTAAFVVVALVGSGGTLDASVLVWTAVGIFGLVFGITVVGSARHVDTLPSPSVKAHAHRIAAAHAPLVEAATAARATAAQDTPPTDLEALRALAVQATAEPEPALPRRAPKHSAELPV</sequence>
<feature type="region of interest" description="Disordered" evidence="1">
    <location>
        <begin position="98"/>
        <end position="118"/>
    </location>
</feature>
<dbReference type="RefSeq" id="WP_189693083.1">
    <property type="nucleotide sequence ID" value="NZ_BNCM01000004.1"/>
</dbReference>
<evidence type="ECO:0000256" key="1">
    <source>
        <dbReference type="SAM" id="MobiDB-lite"/>
    </source>
</evidence>
<keyword evidence="2" id="KW-0472">Membrane</keyword>